<comment type="caution">
    <text evidence="2">The sequence shown here is derived from an EMBL/GenBank/DDBJ whole genome shotgun (WGS) entry which is preliminary data.</text>
</comment>
<dbReference type="Proteomes" id="UP001556709">
    <property type="component" value="Unassembled WGS sequence"/>
</dbReference>
<evidence type="ECO:0000313" key="2">
    <source>
        <dbReference type="EMBL" id="MEX0469010.1"/>
    </source>
</evidence>
<evidence type="ECO:0000313" key="3">
    <source>
        <dbReference type="Proteomes" id="UP001556709"/>
    </source>
</evidence>
<keyword evidence="3" id="KW-1185">Reference proteome</keyword>
<keyword evidence="1" id="KW-1133">Transmembrane helix</keyword>
<gene>
    <name evidence="2" type="ORF">V6X73_04645</name>
</gene>
<evidence type="ECO:0000256" key="1">
    <source>
        <dbReference type="SAM" id="Phobius"/>
    </source>
</evidence>
<dbReference type="EMBL" id="JBAKFM010000002">
    <property type="protein sequence ID" value="MEX0469010.1"/>
    <property type="molecule type" value="Genomic_DNA"/>
</dbReference>
<dbReference type="RefSeq" id="WP_367958768.1">
    <property type="nucleotide sequence ID" value="NZ_JBAKFK010000002.1"/>
</dbReference>
<feature type="transmembrane region" description="Helical" evidence="1">
    <location>
        <begin position="20"/>
        <end position="39"/>
    </location>
</feature>
<sequence>MKSSRSGTSNPLERLDLIKLELAVVLGLALGVAVVVWRLDLGHGIELAMLAGCGFVCGGWLALRTRRSLDAIRPDHDEGD</sequence>
<proteinExistence type="predicted"/>
<accession>A0ABV3TF04</accession>
<keyword evidence="1" id="KW-0812">Transmembrane</keyword>
<feature type="transmembrane region" description="Helical" evidence="1">
    <location>
        <begin position="45"/>
        <end position="63"/>
    </location>
</feature>
<name>A0ABV3TF04_9GAMM</name>
<protein>
    <submittedName>
        <fullName evidence="2">Uncharacterized protein</fullName>
    </submittedName>
</protein>
<reference evidence="2 3" key="1">
    <citation type="submission" date="2024-02" db="EMBL/GenBank/DDBJ databases">
        <title>New especies of Spiribacter isolated from saline water.</title>
        <authorList>
            <person name="Leon M.J."/>
            <person name="De La Haba R."/>
            <person name="Sanchez-Porro C."/>
            <person name="Ventosa A."/>
        </authorList>
    </citation>
    <scope>NUCLEOTIDE SEQUENCE [LARGE SCALE GENOMIC DNA]</scope>
    <source>
        <strain evidence="3">ag22IC6-390</strain>
    </source>
</reference>
<keyword evidence="1" id="KW-0472">Membrane</keyword>
<organism evidence="2 3">
    <name type="scientific">Spiribacter pallidus</name>
    <dbReference type="NCBI Taxonomy" id="1987936"/>
    <lineage>
        <taxon>Bacteria</taxon>
        <taxon>Pseudomonadati</taxon>
        <taxon>Pseudomonadota</taxon>
        <taxon>Gammaproteobacteria</taxon>
        <taxon>Chromatiales</taxon>
        <taxon>Ectothiorhodospiraceae</taxon>
        <taxon>Spiribacter</taxon>
    </lineage>
</organism>